<dbReference type="Proteomes" id="UP000664534">
    <property type="component" value="Unassembled WGS sequence"/>
</dbReference>
<dbReference type="EMBL" id="CAJPDT010000150">
    <property type="protein sequence ID" value="CAF9941497.1"/>
    <property type="molecule type" value="Genomic_DNA"/>
</dbReference>
<evidence type="ECO:0000313" key="2">
    <source>
        <dbReference type="Proteomes" id="UP000664534"/>
    </source>
</evidence>
<organism evidence="1 2">
    <name type="scientific">Imshaugia aleurites</name>
    <dbReference type="NCBI Taxonomy" id="172621"/>
    <lineage>
        <taxon>Eukaryota</taxon>
        <taxon>Fungi</taxon>
        <taxon>Dikarya</taxon>
        <taxon>Ascomycota</taxon>
        <taxon>Pezizomycotina</taxon>
        <taxon>Lecanoromycetes</taxon>
        <taxon>OSLEUM clade</taxon>
        <taxon>Lecanoromycetidae</taxon>
        <taxon>Lecanorales</taxon>
        <taxon>Lecanorineae</taxon>
        <taxon>Parmeliaceae</taxon>
        <taxon>Imshaugia</taxon>
    </lineage>
</organism>
<name>A0A8H3J667_9LECA</name>
<proteinExistence type="predicted"/>
<accession>A0A8H3J667</accession>
<dbReference type="AlphaFoldDB" id="A0A8H3J667"/>
<reference evidence="1" key="1">
    <citation type="submission" date="2021-03" db="EMBL/GenBank/DDBJ databases">
        <authorList>
            <person name="Tagirdzhanova G."/>
        </authorList>
    </citation>
    <scope>NUCLEOTIDE SEQUENCE</scope>
</reference>
<protein>
    <submittedName>
        <fullName evidence="1">Uncharacterized protein</fullName>
    </submittedName>
</protein>
<comment type="caution">
    <text evidence="1">The sequence shown here is derived from an EMBL/GenBank/DDBJ whole genome shotgun (WGS) entry which is preliminary data.</text>
</comment>
<evidence type="ECO:0000313" key="1">
    <source>
        <dbReference type="EMBL" id="CAF9941497.1"/>
    </source>
</evidence>
<sequence length="146" mass="17375">MQKLFDRANREDRLRFTAFKANLDFVKKLSYKQKEAKGKNDPLHDSTKYMNAAATLLKNLTAQDFKQRTGLDPAYRVFLEHYRKFIEARREWAHETNNEFARLLLSDQFLEEPFRTKENVEQWEKLLLWVSGKETLQEMADEAGNL</sequence>
<keyword evidence="2" id="KW-1185">Reference proteome</keyword>
<gene>
    <name evidence="1" type="ORF">IMSHALPRED_002750</name>
</gene>
<dbReference type="OrthoDB" id="5430558at2759"/>